<evidence type="ECO:0000256" key="2">
    <source>
        <dbReference type="ARBA" id="ARBA00004370"/>
    </source>
</evidence>
<gene>
    <name evidence="14" type="ORF">CBM2594_U10014</name>
</gene>
<evidence type="ECO:0000256" key="10">
    <source>
        <dbReference type="ARBA" id="ARBA00023136"/>
    </source>
</evidence>
<dbReference type="Pfam" id="PF02518">
    <property type="entry name" value="HATPase_c"/>
    <property type="match status" value="1"/>
</dbReference>
<dbReference type="InterPro" id="IPR004358">
    <property type="entry name" value="Sig_transdc_His_kin-like_C"/>
</dbReference>
<dbReference type="PRINTS" id="PR00344">
    <property type="entry name" value="BCTRLSENSOR"/>
</dbReference>
<dbReference type="InterPro" id="IPR050428">
    <property type="entry name" value="TCS_sensor_his_kinase"/>
</dbReference>
<dbReference type="InterPro" id="IPR005467">
    <property type="entry name" value="His_kinase_dom"/>
</dbReference>
<evidence type="ECO:0000256" key="5">
    <source>
        <dbReference type="ARBA" id="ARBA00022679"/>
    </source>
</evidence>
<dbReference type="GO" id="GO:0005886">
    <property type="term" value="C:plasma membrane"/>
    <property type="evidence" value="ECO:0007669"/>
    <property type="project" value="TreeGrafter"/>
</dbReference>
<evidence type="ECO:0000256" key="7">
    <source>
        <dbReference type="ARBA" id="ARBA00022777"/>
    </source>
</evidence>
<dbReference type="Gene3D" id="3.30.565.10">
    <property type="entry name" value="Histidine kinase-like ATPase, C-terminal domain"/>
    <property type="match status" value="1"/>
</dbReference>
<feature type="transmembrane region" description="Helical" evidence="11">
    <location>
        <begin position="133"/>
        <end position="154"/>
    </location>
</feature>
<organism evidence="14 15">
    <name type="scientific">Cupriavidus taiwanensis</name>
    <dbReference type="NCBI Taxonomy" id="164546"/>
    <lineage>
        <taxon>Bacteria</taxon>
        <taxon>Pseudomonadati</taxon>
        <taxon>Pseudomonadota</taxon>
        <taxon>Betaproteobacteria</taxon>
        <taxon>Burkholderiales</taxon>
        <taxon>Burkholderiaceae</taxon>
        <taxon>Cupriavidus</taxon>
    </lineage>
</organism>
<dbReference type="SUPFAM" id="SSF47384">
    <property type="entry name" value="Homodimeric domain of signal transducing histidine kinase"/>
    <property type="match status" value="1"/>
</dbReference>
<proteinExistence type="predicted"/>
<name>A0A7Z7JHL3_9BURK</name>
<keyword evidence="5" id="KW-0808">Transferase</keyword>
<dbReference type="Pfam" id="PF00512">
    <property type="entry name" value="HisKA"/>
    <property type="match status" value="1"/>
</dbReference>
<dbReference type="InterPro" id="IPR036097">
    <property type="entry name" value="HisK_dim/P_sf"/>
</dbReference>
<dbReference type="EMBL" id="OGUU01000045">
    <property type="protein sequence ID" value="SPC25513.1"/>
    <property type="molecule type" value="Genomic_DNA"/>
</dbReference>
<evidence type="ECO:0000259" key="12">
    <source>
        <dbReference type="PROSITE" id="PS50109"/>
    </source>
</evidence>
<evidence type="ECO:0000256" key="6">
    <source>
        <dbReference type="ARBA" id="ARBA00022692"/>
    </source>
</evidence>
<dbReference type="InterPro" id="IPR003660">
    <property type="entry name" value="HAMP_dom"/>
</dbReference>
<feature type="domain" description="Histidine kinase" evidence="12">
    <location>
        <begin position="219"/>
        <end position="426"/>
    </location>
</feature>
<keyword evidence="7" id="KW-0418">Kinase</keyword>
<dbReference type="RefSeq" id="WP_116328235.1">
    <property type="nucleotide sequence ID" value="NZ_OFSW01000032.1"/>
</dbReference>
<comment type="subcellular location">
    <subcellularLocation>
        <location evidence="2">Membrane</location>
    </subcellularLocation>
</comment>
<dbReference type="SMART" id="SM00388">
    <property type="entry name" value="HisKA"/>
    <property type="match status" value="1"/>
</dbReference>
<dbReference type="PANTHER" id="PTHR45436">
    <property type="entry name" value="SENSOR HISTIDINE KINASE YKOH"/>
    <property type="match status" value="1"/>
</dbReference>
<evidence type="ECO:0000313" key="15">
    <source>
        <dbReference type="Proteomes" id="UP000257139"/>
    </source>
</evidence>
<dbReference type="SUPFAM" id="SSF55874">
    <property type="entry name" value="ATPase domain of HSP90 chaperone/DNA topoisomerase II/histidine kinase"/>
    <property type="match status" value="1"/>
</dbReference>
<evidence type="ECO:0000256" key="8">
    <source>
        <dbReference type="ARBA" id="ARBA00022989"/>
    </source>
</evidence>
<dbReference type="InterPro" id="IPR003594">
    <property type="entry name" value="HATPase_dom"/>
</dbReference>
<dbReference type="PROSITE" id="PS50885">
    <property type="entry name" value="HAMP"/>
    <property type="match status" value="1"/>
</dbReference>
<keyword evidence="4" id="KW-0597">Phosphoprotein</keyword>
<keyword evidence="8 11" id="KW-1133">Transmembrane helix</keyword>
<evidence type="ECO:0000313" key="14">
    <source>
        <dbReference type="EMBL" id="SPC25513.1"/>
    </source>
</evidence>
<evidence type="ECO:0000256" key="3">
    <source>
        <dbReference type="ARBA" id="ARBA00012438"/>
    </source>
</evidence>
<keyword evidence="6 11" id="KW-0812">Transmembrane</keyword>
<dbReference type="AlphaFoldDB" id="A0A7Z7JHL3"/>
<evidence type="ECO:0000256" key="9">
    <source>
        <dbReference type="ARBA" id="ARBA00023012"/>
    </source>
</evidence>
<evidence type="ECO:0000256" key="11">
    <source>
        <dbReference type="SAM" id="Phobius"/>
    </source>
</evidence>
<dbReference type="InterPro" id="IPR003661">
    <property type="entry name" value="HisK_dim/P_dom"/>
</dbReference>
<dbReference type="Gene3D" id="6.10.340.10">
    <property type="match status" value="1"/>
</dbReference>
<dbReference type="GO" id="GO:0000155">
    <property type="term" value="F:phosphorelay sensor kinase activity"/>
    <property type="evidence" value="ECO:0007669"/>
    <property type="project" value="InterPro"/>
</dbReference>
<dbReference type="PROSITE" id="PS50109">
    <property type="entry name" value="HIS_KIN"/>
    <property type="match status" value="1"/>
</dbReference>
<dbReference type="SMART" id="SM00387">
    <property type="entry name" value="HATPase_c"/>
    <property type="match status" value="1"/>
</dbReference>
<keyword evidence="10 11" id="KW-0472">Membrane</keyword>
<dbReference type="CDD" id="cd00082">
    <property type="entry name" value="HisKA"/>
    <property type="match status" value="1"/>
</dbReference>
<feature type="domain" description="HAMP" evidence="13">
    <location>
        <begin position="158"/>
        <end position="211"/>
    </location>
</feature>
<dbReference type="Gene3D" id="1.10.287.130">
    <property type="match status" value="1"/>
</dbReference>
<reference evidence="14 15" key="1">
    <citation type="submission" date="2018-01" db="EMBL/GenBank/DDBJ databases">
        <authorList>
            <person name="Clerissi C."/>
        </authorList>
    </citation>
    <scope>NUCLEOTIDE SEQUENCE [LARGE SCALE GENOMIC DNA]</scope>
    <source>
        <strain evidence="14">Cupriavidus taiwanensis STM 6021</strain>
    </source>
</reference>
<dbReference type="Proteomes" id="UP000257139">
    <property type="component" value="Unassembled WGS sequence"/>
</dbReference>
<evidence type="ECO:0000256" key="1">
    <source>
        <dbReference type="ARBA" id="ARBA00000085"/>
    </source>
</evidence>
<sequence length="431" mass="47321">MQARRSLRFKVALVFSVLTILLLVAQALGVKTLAEAQEERLIDALIHDDIANTLESYRSDPALRPPFDAEISGYISRAGRAPARLPTTVKNLPVGTHEIIVDGQEIHVAILQFDAARLYRVYDFNAYERRFKLVINALMTGTGLVAILTIWLAYGLSGVLVRQVSNLAQQVRALRLGETVSINPGRYDEAEVAELADAFNAYHQRMADMVEREKSFTGNVSHELRTPLTVIKTSCELLDHDASIGDRSRARIRQIEQSTDHMREMVDALLILARETPAGHQEAVDLRGAIEIALAPFANRTTANGIDMVLDVDPELHVTANRAALAIVLSNIIDNAVRHTAHGQIRVSYGDGELRVQDTGSGIAPQALPHVFTRLYQAGPEESRVHGFGIGLAIVKKICDQYGWPIELHSELDRGTCVIVGLLPVGASARS</sequence>
<accession>A0A7Z7JHL3</accession>
<dbReference type="EC" id="2.7.13.3" evidence="3"/>
<comment type="catalytic activity">
    <reaction evidence="1">
        <text>ATP + protein L-histidine = ADP + protein N-phospho-L-histidine.</text>
        <dbReference type="EC" id="2.7.13.3"/>
    </reaction>
</comment>
<protein>
    <recommendedName>
        <fullName evidence="3">histidine kinase</fullName>
        <ecNumber evidence="3">2.7.13.3</ecNumber>
    </recommendedName>
</protein>
<keyword evidence="9" id="KW-0902">Two-component regulatory system</keyword>
<evidence type="ECO:0000259" key="13">
    <source>
        <dbReference type="PROSITE" id="PS50885"/>
    </source>
</evidence>
<dbReference type="InterPro" id="IPR036890">
    <property type="entry name" value="HATPase_C_sf"/>
</dbReference>
<comment type="caution">
    <text evidence="14">The sequence shown here is derived from an EMBL/GenBank/DDBJ whole genome shotgun (WGS) entry which is preliminary data.</text>
</comment>
<dbReference type="PANTHER" id="PTHR45436:SF16">
    <property type="entry name" value="HISTIDINE KINASE"/>
    <property type="match status" value="1"/>
</dbReference>
<evidence type="ECO:0000256" key="4">
    <source>
        <dbReference type="ARBA" id="ARBA00022553"/>
    </source>
</evidence>